<comment type="caution">
    <text evidence="9">Lacks conserved residue(s) required for the propagation of feature annotation.</text>
</comment>
<dbReference type="Proteomes" id="UP001595713">
    <property type="component" value="Unassembled WGS sequence"/>
</dbReference>
<keyword evidence="4 9" id="KW-0812">Transmembrane</keyword>
<accession>A0ABV7STU9</accession>
<evidence type="ECO:0000256" key="8">
    <source>
        <dbReference type="ARBA" id="ARBA00023136"/>
    </source>
</evidence>
<sequence length="173" mass="18601">MSRFAPAGFVTAAIVFVVDQAIKLWVTGPLGIDQLGAYREIVSFFDLRFVPNIGVSLGLLPAGSPAMRWAIVALTAAIACGVAVWLTRETNRWDRMALGLVLGGAIGNILDRIRLGYVVDFADLHFGTWRPFLVFNVADAAITIGVLVLLVRALLVRDKKTDAGPAPVENLNA</sequence>
<reference evidence="13" key="1">
    <citation type="journal article" date="2019" name="Int. J. Syst. Evol. Microbiol.">
        <title>The Global Catalogue of Microorganisms (GCM) 10K type strain sequencing project: providing services to taxonomists for standard genome sequencing and annotation.</title>
        <authorList>
            <consortium name="The Broad Institute Genomics Platform"/>
            <consortium name="The Broad Institute Genome Sequencing Center for Infectious Disease"/>
            <person name="Wu L."/>
            <person name="Ma J."/>
        </authorList>
    </citation>
    <scope>NUCLEOTIDE SEQUENCE [LARGE SCALE GENOMIC DNA]</scope>
    <source>
        <strain evidence="13">KCTC 42739</strain>
    </source>
</reference>
<dbReference type="EMBL" id="JBHRXP010000002">
    <property type="protein sequence ID" value="MFC3579424.1"/>
    <property type="molecule type" value="Genomic_DNA"/>
</dbReference>
<evidence type="ECO:0000256" key="5">
    <source>
        <dbReference type="ARBA" id="ARBA00022750"/>
    </source>
</evidence>
<evidence type="ECO:0000256" key="6">
    <source>
        <dbReference type="ARBA" id="ARBA00022801"/>
    </source>
</evidence>
<dbReference type="GO" id="GO:0004190">
    <property type="term" value="F:aspartic-type endopeptidase activity"/>
    <property type="evidence" value="ECO:0007669"/>
    <property type="project" value="UniProtKB-EC"/>
</dbReference>
<comment type="caution">
    <text evidence="12">The sequence shown here is derived from an EMBL/GenBank/DDBJ whole genome shotgun (WGS) entry which is preliminary data.</text>
</comment>
<feature type="active site" evidence="9">
    <location>
        <position position="120"/>
    </location>
</feature>
<name>A0ABV7STU9_9SPHN</name>
<evidence type="ECO:0000256" key="4">
    <source>
        <dbReference type="ARBA" id="ARBA00022692"/>
    </source>
</evidence>
<keyword evidence="13" id="KW-1185">Reference proteome</keyword>
<evidence type="ECO:0000313" key="12">
    <source>
        <dbReference type="EMBL" id="MFC3579424.1"/>
    </source>
</evidence>
<feature type="transmembrane region" description="Helical" evidence="9">
    <location>
        <begin position="129"/>
        <end position="151"/>
    </location>
</feature>
<comment type="subcellular location">
    <subcellularLocation>
        <location evidence="9">Cell membrane</location>
        <topology evidence="9">Multi-pass membrane protein</topology>
    </subcellularLocation>
</comment>
<evidence type="ECO:0000256" key="9">
    <source>
        <dbReference type="HAMAP-Rule" id="MF_00161"/>
    </source>
</evidence>
<keyword evidence="7 9" id="KW-1133">Transmembrane helix</keyword>
<feature type="active site" evidence="9">
    <location>
        <position position="139"/>
    </location>
</feature>
<dbReference type="PROSITE" id="PS00855">
    <property type="entry name" value="SPASE_II"/>
    <property type="match status" value="1"/>
</dbReference>
<comment type="catalytic activity">
    <reaction evidence="9 10">
        <text>Release of signal peptides from bacterial membrane prolipoproteins. Hydrolyzes -Xaa-Yaa-Zaa-|-(S,diacylglyceryl)Cys-, in which Xaa is hydrophobic (preferably Leu), and Yaa (Ala or Ser) and Zaa (Gly or Ala) have small, neutral side chains.</text>
        <dbReference type="EC" id="3.4.23.36"/>
    </reaction>
</comment>
<evidence type="ECO:0000256" key="2">
    <source>
        <dbReference type="ARBA" id="ARBA00022475"/>
    </source>
</evidence>
<keyword evidence="6 9" id="KW-0378">Hydrolase</keyword>
<evidence type="ECO:0000256" key="11">
    <source>
        <dbReference type="RuleBase" id="RU004181"/>
    </source>
</evidence>
<feature type="transmembrane region" description="Helical" evidence="9">
    <location>
        <begin position="66"/>
        <end position="86"/>
    </location>
</feature>
<dbReference type="HAMAP" id="MF_00161">
    <property type="entry name" value="LspA"/>
    <property type="match status" value="1"/>
</dbReference>
<keyword evidence="5 9" id="KW-0064">Aspartyl protease</keyword>
<proteinExistence type="inferred from homology"/>
<dbReference type="PANTHER" id="PTHR33695">
    <property type="entry name" value="LIPOPROTEIN SIGNAL PEPTIDASE"/>
    <property type="match status" value="1"/>
</dbReference>
<evidence type="ECO:0000256" key="1">
    <source>
        <dbReference type="ARBA" id="ARBA00006139"/>
    </source>
</evidence>
<dbReference type="PRINTS" id="PR00781">
    <property type="entry name" value="LIPOSIGPTASE"/>
</dbReference>
<evidence type="ECO:0000313" key="13">
    <source>
        <dbReference type="Proteomes" id="UP001595713"/>
    </source>
</evidence>
<protein>
    <recommendedName>
        <fullName evidence="9">Lipoprotein signal peptidase</fullName>
        <ecNumber evidence="9">3.4.23.36</ecNumber>
    </recommendedName>
    <alternativeName>
        <fullName evidence="9">Prolipoprotein signal peptidase</fullName>
    </alternativeName>
    <alternativeName>
        <fullName evidence="9">Signal peptidase II</fullName>
        <shortName evidence="9">SPase II</shortName>
    </alternativeName>
</protein>
<gene>
    <name evidence="9 12" type="primary">lspA</name>
    <name evidence="12" type="ORF">ACFONA_04540</name>
</gene>
<evidence type="ECO:0000256" key="3">
    <source>
        <dbReference type="ARBA" id="ARBA00022670"/>
    </source>
</evidence>
<evidence type="ECO:0000256" key="7">
    <source>
        <dbReference type="ARBA" id="ARBA00022989"/>
    </source>
</evidence>
<keyword evidence="3 9" id="KW-0645">Protease</keyword>
<organism evidence="12 13">
    <name type="scientific">Sphingomonas hylomeconis</name>
    <dbReference type="NCBI Taxonomy" id="1395958"/>
    <lineage>
        <taxon>Bacteria</taxon>
        <taxon>Pseudomonadati</taxon>
        <taxon>Pseudomonadota</taxon>
        <taxon>Alphaproteobacteria</taxon>
        <taxon>Sphingomonadales</taxon>
        <taxon>Sphingomonadaceae</taxon>
        <taxon>Sphingomonas</taxon>
    </lineage>
</organism>
<dbReference type="Pfam" id="PF01252">
    <property type="entry name" value="Peptidase_A8"/>
    <property type="match status" value="1"/>
</dbReference>
<feature type="transmembrane region" description="Helical" evidence="9">
    <location>
        <begin position="98"/>
        <end position="117"/>
    </location>
</feature>
<comment type="pathway">
    <text evidence="9">Protein modification; lipoprotein biosynthesis (signal peptide cleavage).</text>
</comment>
<keyword evidence="8 9" id="KW-0472">Membrane</keyword>
<dbReference type="NCBIfam" id="TIGR00077">
    <property type="entry name" value="lspA"/>
    <property type="match status" value="1"/>
</dbReference>
<keyword evidence="2 9" id="KW-1003">Cell membrane</keyword>
<dbReference type="PANTHER" id="PTHR33695:SF1">
    <property type="entry name" value="LIPOPROTEIN SIGNAL PEPTIDASE"/>
    <property type="match status" value="1"/>
</dbReference>
<dbReference type="EC" id="3.4.23.36" evidence="9"/>
<evidence type="ECO:0000256" key="10">
    <source>
        <dbReference type="RuleBase" id="RU000594"/>
    </source>
</evidence>
<comment type="similarity">
    <text evidence="1 9 11">Belongs to the peptidase A8 family.</text>
</comment>
<dbReference type="InterPro" id="IPR001872">
    <property type="entry name" value="Peptidase_A8"/>
</dbReference>
<dbReference type="RefSeq" id="WP_261295608.1">
    <property type="nucleotide sequence ID" value="NZ_JANQBK010000017.1"/>
</dbReference>
<comment type="function">
    <text evidence="9 10">This protein specifically catalyzes the removal of signal peptides from prolipoproteins.</text>
</comment>